<protein>
    <submittedName>
        <fullName evidence="1">Uncharacterized protein</fullName>
    </submittedName>
</protein>
<evidence type="ECO:0000313" key="1">
    <source>
        <dbReference type="EMBL" id="CAE6074791.1"/>
    </source>
</evidence>
<sequence>MTSLQTTILVLGEGGSGAVYKEYKPFLVSSVSRKHICSLSTFLVSWRLKFLVTSEYVHIPIEVLHYLPLFKRKGSSDETDTMESVALIQVSGTGVHNYKALQVEAVLFYLTFSLANPGLLSSSQKREHRAHHFFRDCQGFSLVLLFLQHRRICKSGFKGGASDFSIGEPGGIVGASWPAFRYGRNEELPPRDASYNIAGW</sequence>
<evidence type="ECO:0000313" key="2">
    <source>
        <dbReference type="Proteomes" id="UP000682877"/>
    </source>
</evidence>
<accession>A0A8S2A8W7</accession>
<dbReference type="AlphaFoldDB" id="A0A8S2A8W7"/>
<keyword evidence="2" id="KW-1185">Reference proteome</keyword>
<gene>
    <name evidence="1" type="ORF">AARE701A_LOCUS12450</name>
</gene>
<dbReference type="Proteomes" id="UP000682877">
    <property type="component" value="Chromosome 5"/>
</dbReference>
<dbReference type="EMBL" id="LR999455">
    <property type="protein sequence ID" value="CAE6074791.1"/>
    <property type="molecule type" value="Genomic_DNA"/>
</dbReference>
<reference evidence="1" key="1">
    <citation type="submission" date="2021-01" db="EMBL/GenBank/DDBJ databases">
        <authorList>
            <person name="Bezrukov I."/>
        </authorList>
    </citation>
    <scope>NUCLEOTIDE SEQUENCE</scope>
</reference>
<proteinExistence type="predicted"/>
<organism evidence="1 2">
    <name type="scientific">Arabidopsis arenosa</name>
    <name type="common">Sand rock-cress</name>
    <name type="synonym">Cardaminopsis arenosa</name>
    <dbReference type="NCBI Taxonomy" id="38785"/>
    <lineage>
        <taxon>Eukaryota</taxon>
        <taxon>Viridiplantae</taxon>
        <taxon>Streptophyta</taxon>
        <taxon>Embryophyta</taxon>
        <taxon>Tracheophyta</taxon>
        <taxon>Spermatophyta</taxon>
        <taxon>Magnoliopsida</taxon>
        <taxon>eudicotyledons</taxon>
        <taxon>Gunneridae</taxon>
        <taxon>Pentapetalae</taxon>
        <taxon>rosids</taxon>
        <taxon>malvids</taxon>
        <taxon>Brassicales</taxon>
        <taxon>Brassicaceae</taxon>
        <taxon>Camelineae</taxon>
        <taxon>Arabidopsis</taxon>
    </lineage>
</organism>
<name>A0A8S2A8W7_ARAAE</name>